<dbReference type="OrthoDB" id="3544271at2"/>
<evidence type="ECO:0000313" key="1">
    <source>
        <dbReference type="EMBL" id="SEU35320.1"/>
    </source>
</evidence>
<dbReference type="EMBL" id="FOHX01000012">
    <property type="protein sequence ID" value="SEU35320.1"/>
    <property type="molecule type" value="Genomic_DNA"/>
</dbReference>
<evidence type="ECO:0000313" key="2">
    <source>
        <dbReference type="Proteomes" id="UP000199361"/>
    </source>
</evidence>
<organism evidence="1 2">
    <name type="scientific">Nonomuraea wenchangensis</name>
    <dbReference type="NCBI Taxonomy" id="568860"/>
    <lineage>
        <taxon>Bacteria</taxon>
        <taxon>Bacillati</taxon>
        <taxon>Actinomycetota</taxon>
        <taxon>Actinomycetes</taxon>
        <taxon>Streptosporangiales</taxon>
        <taxon>Streptosporangiaceae</taxon>
        <taxon>Nonomuraea</taxon>
    </lineage>
</organism>
<dbReference type="Proteomes" id="UP000199361">
    <property type="component" value="Unassembled WGS sequence"/>
</dbReference>
<sequence length="86" mass="9497">MTTIKVPKALRDKLNVLADEGGRGTTLADVLQQLLEEHHSIRTRQLIAFDTLLQRAQADQEATAKAERAVQRALTFLQRRSGGSAT</sequence>
<dbReference type="RefSeq" id="WP_091088917.1">
    <property type="nucleotide sequence ID" value="NZ_FOHX01000012.1"/>
</dbReference>
<accession>A0A1I0L7T7</accession>
<keyword evidence="2" id="KW-1185">Reference proteome</keyword>
<name>A0A1I0L7T7_9ACTN</name>
<protein>
    <submittedName>
        <fullName evidence="1">Uncharacterized protein</fullName>
    </submittedName>
</protein>
<reference evidence="1 2" key="1">
    <citation type="submission" date="2016-10" db="EMBL/GenBank/DDBJ databases">
        <authorList>
            <person name="de Groot N.N."/>
        </authorList>
    </citation>
    <scope>NUCLEOTIDE SEQUENCE [LARGE SCALE GENOMIC DNA]</scope>
    <source>
        <strain evidence="1 2">CGMCC 4.5598</strain>
    </source>
</reference>
<proteinExistence type="predicted"/>
<dbReference type="STRING" id="568860.SAMN05421811_112232"/>
<gene>
    <name evidence="1" type="ORF">SAMN05421811_112232</name>
</gene>
<dbReference type="AlphaFoldDB" id="A0A1I0L7T7"/>